<dbReference type="Proteomes" id="UP001597368">
    <property type="component" value="Unassembled WGS sequence"/>
</dbReference>
<reference evidence="2" key="1">
    <citation type="journal article" date="2019" name="Int. J. Syst. Evol. Microbiol.">
        <title>The Global Catalogue of Microorganisms (GCM) 10K type strain sequencing project: providing services to taxonomists for standard genome sequencing and annotation.</title>
        <authorList>
            <consortium name="The Broad Institute Genomics Platform"/>
            <consortium name="The Broad Institute Genome Sequencing Center for Infectious Disease"/>
            <person name="Wu L."/>
            <person name="Ma J."/>
        </authorList>
    </citation>
    <scope>NUCLEOTIDE SEQUENCE [LARGE SCALE GENOMIC DNA]</scope>
    <source>
        <strain evidence="2">ICMP 6774ER</strain>
    </source>
</reference>
<proteinExistence type="predicted"/>
<dbReference type="EMBL" id="JBHUFV010000020">
    <property type="protein sequence ID" value="MFD1932260.1"/>
    <property type="molecule type" value="Genomic_DNA"/>
</dbReference>
<gene>
    <name evidence="1" type="ORF">ACFSKW_12320</name>
</gene>
<sequence length="230" mass="25650">MGNVAPSEPPSQAATTLATQRNLGNWLFTVEAKKGFGLKKWRDSRLYMYHNGAVITGPDGYMAAYEWYDARILQNLRTVNGVDSDARYTLIDPNGAAVSIGFGSWAFIGRQKERYGVTSHVQGAPFLYPHDWGRHIQASIRNFQLPDVLARIERGETIDFGVYRADKQGVSGSKHRAAWEEITELGYVVGKVCFNGSQKRTTVDSEPTSYVVNLDLFMKLCHRLAPIATS</sequence>
<evidence type="ECO:0000313" key="2">
    <source>
        <dbReference type="Proteomes" id="UP001597368"/>
    </source>
</evidence>
<keyword evidence="2" id="KW-1185">Reference proteome</keyword>
<protein>
    <submittedName>
        <fullName evidence="1">Uncharacterized protein</fullName>
    </submittedName>
</protein>
<accession>A0ABW4STT6</accession>
<name>A0ABW4STT6_9ACTN</name>
<organism evidence="1 2">
    <name type="scientific">Nonomuraea mangrovi</name>
    <dbReference type="NCBI Taxonomy" id="2316207"/>
    <lineage>
        <taxon>Bacteria</taxon>
        <taxon>Bacillati</taxon>
        <taxon>Actinomycetota</taxon>
        <taxon>Actinomycetes</taxon>
        <taxon>Streptosporangiales</taxon>
        <taxon>Streptosporangiaceae</taxon>
        <taxon>Nonomuraea</taxon>
    </lineage>
</organism>
<dbReference type="RefSeq" id="WP_379572324.1">
    <property type="nucleotide sequence ID" value="NZ_JBHUFV010000020.1"/>
</dbReference>
<comment type="caution">
    <text evidence="1">The sequence shown here is derived from an EMBL/GenBank/DDBJ whole genome shotgun (WGS) entry which is preliminary data.</text>
</comment>
<evidence type="ECO:0000313" key="1">
    <source>
        <dbReference type="EMBL" id="MFD1932260.1"/>
    </source>
</evidence>